<evidence type="ECO:0000259" key="5">
    <source>
        <dbReference type="PROSITE" id="PS50280"/>
    </source>
</evidence>
<evidence type="ECO:0000256" key="3">
    <source>
        <dbReference type="ARBA" id="ARBA00022833"/>
    </source>
</evidence>
<dbReference type="GO" id="GO:0005634">
    <property type="term" value="C:nucleus"/>
    <property type="evidence" value="ECO:0007669"/>
    <property type="project" value="TreeGrafter"/>
</dbReference>
<evidence type="ECO:0000313" key="7">
    <source>
        <dbReference type="EMBL" id="KAF5340643.1"/>
    </source>
</evidence>
<organism evidence="7 8">
    <name type="scientific">Ephemerocybe angulata</name>
    <dbReference type="NCBI Taxonomy" id="980116"/>
    <lineage>
        <taxon>Eukaryota</taxon>
        <taxon>Fungi</taxon>
        <taxon>Dikarya</taxon>
        <taxon>Basidiomycota</taxon>
        <taxon>Agaricomycotina</taxon>
        <taxon>Agaricomycetes</taxon>
        <taxon>Agaricomycetidae</taxon>
        <taxon>Agaricales</taxon>
        <taxon>Agaricineae</taxon>
        <taxon>Psathyrellaceae</taxon>
        <taxon>Ephemerocybe</taxon>
    </lineage>
</organism>
<keyword evidence="1" id="KW-0479">Metal-binding</keyword>
<dbReference type="PANTHER" id="PTHR12197:SF251">
    <property type="entry name" value="EG:BACR7C10.4 PROTEIN"/>
    <property type="match status" value="1"/>
</dbReference>
<dbReference type="Gene3D" id="6.10.140.2220">
    <property type="match status" value="1"/>
</dbReference>
<protein>
    <recommendedName>
        <fullName evidence="9">SET domain-containing protein</fullName>
    </recommendedName>
</protein>
<evidence type="ECO:0000256" key="4">
    <source>
        <dbReference type="PROSITE-ProRule" id="PRU00134"/>
    </source>
</evidence>
<proteinExistence type="predicted"/>
<evidence type="ECO:0000313" key="8">
    <source>
        <dbReference type="Proteomes" id="UP000541558"/>
    </source>
</evidence>
<dbReference type="SUPFAM" id="SSF144232">
    <property type="entry name" value="HIT/MYND zinc finger-like"/>
    <property type="match status" value="1"/>
</dbReference>
<dbReference type="Proteomes" id="UP000541558">
    <property type="component" value="Unassembled WGS sequence"/>
</dbReference>
<dbReference type="InterPro" id="IPR050869">
    <property type="entry name" value="H3K4_H4K5_MeTrfase"/>
</dbReference>
<dbReference type="Pfam" id="PF00856">
    <property type="entry name" value="SET"/>
    <property type="match status" value="1"/>
</dbReference>
<dbReference type="OrthoDB" id="5945798at2759"/>
<keyword evidence="2 4" id="KW-0863">Zinc-finger</keyword>
<name>A0A8H5CH24_9AGAR</name>
<dbReference type="Gene3D" id="2.170.270.10">
    <property type="entry name" value="SET domain"/>
    <property type="match status" value="1"/>
</dbReference>
<dbReference type="InterPro" id="IPR046341">
    <property type="entry name" value="SET_dom_sf"/>
</dbReference>
<sequence>MQDLRSTMQSSDWIPSSSLVELHPDPTKRNKAIARRNIPVGSTVLSTPAFATALLDSEKGHRCDHCLREQPSLKKCSGCGNYWYCDAKCQNLHWQTNHKRLCKRIGQFENSVTFQQLEKHERMDSLLLSHLLAQLSTLNEPYSPRESRELEVALELLPGPASNVSAPPVCPIKPAPPSQRLVEDLFARFGNNNFTIHSHLNSIAHGVFPVASRLFNHSCVPNAVAKYVFSAGNTVTMEVVSLRDIAVGEEICIPYIDPALMQTRHQVFQITYGFVCDCPACAFLSKIGTSVPEPPEDATELAHLGAKLRDFVGVDEYLKGAPVVAADSQPRSLDDLPPALYCVLHESYMSTLSEAFSRASHEGDYAQAAESGVTLLALYLLVYPKNYPQIGMHLLEMAKTQWNHSFVALNPAGEDKDIAKNIVFQLLDLAKSVLRVLGTEGDSETGPFREIEVLEDIARNA</sequence>
<dbReference type="PROSITE" id="PS50865">
    <property type="entry name" value="ZF_MYND_2"/>
    <property type="match status" value="1"/>
</dbReference>
<accession>A0A8H5CH24</accession>
<dbReference type="EMBL" id="JAACJK010000003">
    <property type="protein sequence ID" value="KAF5340643.1"/>
    <property type="molecule type" value="Genomic_DNA"/>
</dbReference>
<keyword evidence="3" id="KW-0862">Zinc</keyword>
<dbReference type="GO" id="GO:0008270">
    <property type="term" value="F:zinc ion binding"/>
    <property type="evidence" value="ECO:0007669"/>
    <property type="project" value="UniProtKB-KW"/>
</dbReference>
<reference evidence="7 8" key="1">
    <citation type="journal article" date="2020" name="ISME J.">
        <title>Uncovering the hidden diversity of litter-decomposition mechanisms in mushroom-forming fungi.</title>
        <authorList>
            <person name="Floudas D."/>
            <person name="Bentzer J."/>
            <person name="Ahren D."/>
            <person name="Johansson T."/>
            <person name="Persson P."/>
            <person name="Tunlid A."/>
        </authorList>
    </citation>
    <scope>NUCLEOTIDE SEQUENCE [LARGE SCALE GENOMIC DNA]</scope>
    <source>
        <strain evidence="7 8">CBS 175.51</strain>
    </source>
</reference>
<evidence type="ECO:0008006" key="9">
    <source>
        <dbReference type="Google" id="ProtNLM"/>
    </source>
</evidence>
<feature type="domain" description="MYND-type" evidence="6">
    <location>
        <begin position="63"/>
        <end position="102"/>
    </location>
</feature>
<evidence type="ECO:0000256" key="2">
    <source>
        <dbReference type="ARBA" id="ARBA00022771"/>
    </source>
</evidence>
<feature type="domain" description="SET" evidence="5">
    <location>
        <begin position="18"/>
        <end position="256"/>
    </location>
</feature>
<dbReference type="Gene3D" id="1.10.220.160">
    <property type="match status" value="1"/>
</dbReference>
<dbReference type="SUPFAM" id="SSF82199">
    <property type="entry name" value="SET domain"/>
    <property type="match status" value="1"/>
</dbReference>
<dbReference type="CDD" id="cd20071">
    <property type="entry name" value="SET_SMYD"/>
    <property type="match status" value="1"/>
</dbReference>
<dbReference type="PROSITE" id="PS50280">
    <property type="entry name" value="SET"/>
    <property type="match status" value="1"/>
</dbReference>
<dbReference type="InterPro" id="IPR001214">
    <property type="entry name" value="SET_dom"/>
</dbReference>
<gene>
    <name evidence="7" type="ORF">D9611_007485</name>
</gene>
<evidence type="ECO:0000259" key="6">
    <source>
        <dbReference type="PROSITE" id="PS50865"/>
    </source>
</evidence>
<dbReference type="InterPro" id="IPR002893">
    <property type="entry name" value="Znf_MYND"/>
</dbReference>
<evidence type="ECO:0000256" key="1">
    <source>
        <dbReference type="ARBA" id="ARBA00022723"/>
    </source>
</evidence>
<comment type="caution">
    <text evidence="7">The sequence shown here is derived from an EMBL/GenBank/DDBJ whole genome shotgun (WGS) entry which is preliminary data.</text>
</comment>
<dbReference type="AlphaFoldDB" id="A0A8H5CH24"/>
<dbReference type="Pfam" id="PF01753">
    <property type="entry name" value="zf-MYND"/>
    <property type="match status" value="1"/>
</dbReference>
<keyword evidence="8" id="KW-1185">Reference proteome</keyword>
<dbReference type="PANTHER" id="PTHR12197">
    <property type="entry name" value="HISTONE-LYSINE N-METHYLTRANSFERASE SMYD"/>
    <property type="match status" value="1"/>
</dbReference>